<keyword evidence="1" id="KW-1133">Transmembrane helix</keyword>
<evidence type="ECO:0000313" key="2">
    <source>
        <dbReference type="EMBL" id="MBD0379488.1"/>
    </source>
</evidence>
<proteinExistence type="predicted"/>
<accession>A0A926KLT3</accession>
<evidence type="ECO:0000256" key="1">
    <source>
        <dbReference type="SAM" id="Phobius"/>
    </source>
</evidence>
<organism evidence="2 3">
    <name type="scientific">Paenibacillus sedimenti</name>
    <dbReference type="NCBI Taxonomy" id="2770274"/>
    <lineage>
        <taxon>Bacteria</taxon>
        <taxon>Bacillati</taxon>
        <taxon>Bacillota</taxon>
        <taxon>Bacilli</taxon>
        <taxon>Bacillales</taxon>
        <taxon>Paenibacillaceae</taxon>
        <taxon>Paenibacillus</taxon>
    </lineage>
</organism>
<sequence>MINGVAMNFFVLAIVPIWGFPISKAFINYKKTDLYTKRIAYLKTMPIANQVIIWSRFIQTAMLVFAMALVVFIPYFTILDYLGKLPLSFLECVSFALVWVGFSLLVGSLYISWELGVPGKVYFVRCLLIMPFFAIGAFLFWWWLGQSLWLVMMEWVQDFLILLPIGVLLISLLAIVTAAAWLDRKLVKRDLYG</sequence>
<keyword evidence="1" id="KW-0812">Transmembrane</keyword>
<name>A0A926KLT3_9BACL</name>
<feature type="transmembrane region" description="Helical" evidence="1">
    <location>
        <begin position="122"/>
        <end position="144"/>
    </location>
</feature>
<comment type="caution">
    <text evidence="2">The sequence shown here is derived from an EMBL/GenBank/DDBJ whole genome shotgun (WGS) entry which is preliminary data.</text>
</comment>
<dbReference type="Proteomes" id="UP000650466">
    <property type="component" value="Unassembled WGS sequence"/>
</dbReference>
<feature type="transmembrane region" description="Helical" evidence="1">
    <location>
        <begin position="47"/>
        <end position="76"/>
    </location>
</feature>
<feature type="transmembrane region" description="Helical" evidence="1">
    <location>
        <begin position="159"/>
        <end position="182"/>
    </location>
</feature>
<dbReference type="EMBL" id="JACVVD010000002">
    <property type="protein sequence ID" value="MBD0379488.1"/>
    <property type="molecule type" value="Genomic_DNA"/>
</dbReference>
<reference evidence="2" key="1">
    <citation type="submission" date="2020-09" db="EMBL/GenBank/DDBJ databases">
        <title>Draft Genome Sequence of Paenibacillus sp. WST5.</title>
        <authorList>
            <person name="Bao Z."/>
        </authorList>
    </citation>
    <scope>NUCLEOTIDE SEQUENCE</scope>
    <source>
        <strain evidence="2">WST5</strain>
    </source>
</reference>
<dbReference type="RefSeq" id="WP_188173310.1">
    <property type="nucleotide sequence ID" value="NZ_JACVVD010000002.1"/>
</dbReference>
<evidence type="ECO:0000313" key="3">
    <source>
        <dbReference type="Proteomes" id="UP000650466"/>
    </source>
</evidence>
<gene>
    <name evidence="2" type="ORF">ICC18_05125</name>
</gene>
<feature type="transmembrane region" description="Helical" evidence="1">
    <location>
        <begin position="6"/>
        <end position="27"/>
    </location>
</feature>
<keyword evidence="3" id="KW-1185">Reference proteome</keyword>
<dbReference type="AlphaFoldDB" id="A0A926KLT3"/>
<feature type="transmembrane region" description="Helical" evidence="1">
    <location>
        <begin position="88"/>
        <end position="110"/>
    </location>
</feature>
<protein>
    <submittedName>
        <fullName evidence="2">Uncharacterized protein</fullName>
    </submittedName>
</protein>
<keyword evidence="1" id="KW-0472">Membrane</keyword>